<keyword evidence="4" id="KW-0411">Iron-sulfur</keyword>
<feature type="domain" description="Rieske" evidence="5">
    <location>
        <begin position="9"/>
        <end position="105"/>
    </location>
</feature>
<evidence type="ECO:0000259" key="5">
    <source>
        <dbReference type="PROSITE" id="PS51296"/>
    </source>
</evidence>
<protein>
    <recommendedName>
        <fullName evidence="5">Rieske domain-containing protein</fullName>
    </recommendedName>
</protein>
<dbReference type="AlphaFoldDB" id="A0A101KLP1"/>
<dbReference type="SUPFAM" id="SSF50022">
    <property type="entry name" value="ISP domain"/>
    <property type="match status" value="1"/>
</dbReference>
<comment type="caution">
    <text evidence="6">The sequence shown here is derived from an EMBL/GenBank/DDBJ whole genome shotgun (WGS) entry which is preliminary data.</text>
</comment>
<proteinExistence type="predicted"/>
<organism evidence="6 7">
    <name type="scientific">Rhizobium loti</name>
    <name type="common">Mesorhizobium loti</name>
    <dbReference type="NCBI Taxonomy" id="381"/>
    <lineage>
        <taxon>Bacteria</taxon>
        <taxon>Pseudomonadati</taxon>
        <taxon>Pseudomonadota</taxon>
        <taxon>Alphaproteobacteria</taxon>
        <taxon>Hyphomicrobiales</taxon>
        <taxon>Phyllobacteriaceae</taxon>
        <taxon>Mesorhizobium</taxon>
    </lineage>
</organism>
<keyword evidence="2" id="KW-0479">Metal-binding</keyword>
<dbReference type="GO" id="GO:0051537">
    <property type="term" value="F:2 iron, 2 sulfur cluster binding"/>
    <property type="evidence" value="ECO:0007669"/>
    <property type="project" value="UniProtKB-KW"/>
</dbReference>
<dbReference type="EMBL" id="LPWA01000179">
    <property type="protein sequence ID" value="KUM23154.1"/>
    <property type="molecule type" value="Genomic_DNA"/>
</dbReference>
<dbReference type="Proteomes" id="UP000053176">
    <property type="component" value="Unassembled WGS sequence"/>
</dbReference>
<reference evidence="6 7" key="1">
    <citation type="submission" date="2015-12" db="EMBL/GenBank/DDBJ databases">
        <title>Draft genome sequence of Mesorhizobium sp. UFLA 01-765, a multitolerant efficient symbiont and plant-growth promoting strain isolated from Zn-mining soil using Leucaena leucocephala as a trap plant.</title>
        <authorList>
            <person name="Rangel W.M."/>
            <person name="Thijs S."/>
            <person name="Longatti S.M."/>
            <person name="Moreira F.M."/>
            <person name="Weyens N."/>
            <person name="Vangronsveld J."/>
            <person name="Van Hamme J.D."/>
            <person name="Bottos E.M."/>
            <person name="Rineau F."/>
        </authorList>
    </citation>
    <scope>NUCLEOTIDE SEQUENCE [LARGE SCALE GENOMIC DNA]</scope>
    <source>
        <strain evidence="6 7">UFLA 01-765</strain>
    </source>
</reference>
<dbReference type="InterPro" id="IPR017941">
    <property type="entry name" value="Rieske_2Fe-2S"/>
</dbReference>
<dbReference type="PANTHER" id="PTHR21496:SF23">
    <property type="entry name" value="3-PHENYLPROPIONATE_CINNAMIC ACID DIOXYGENASE FERREDOXIN SUBUNIT"/>
    <property type="match status" value="1"/>
</dbReference>
<evidence type="ECO:0000256" key="3">
    <source>
        <dbReference type="ARBA" id="ARBA00023004"/>
    </source>
</evidence>
<dbReference type="InterPro" id="IPR036922">
    <property type="entry name" value="Rieske_2Fe-2S_sf"/>
</dbReference>
<accession>A0A101KLP1</accession>
<gene>
    <name evidence="6" type="ORF">AU467_34140</name>
</gene>
<evidence type="ECO:0000313" key="6">
    <source>
        <dbReference type="EMBL" id="KUM23154.1"/>
    </source>
</evidence>
<dbReference type="Pfam" id="PF00355">
    <property type="entry name" value="Rieske"/>
    <property type="match status" value="1"/>
</dbReference>
<dbReference type="PROSITE" id="PS51296">
    <property type="entry name" value="RIESKE"/>
    <property type="match status" value="1"/>
</dbReference>
<name>A0A101KLP1_RHILI</name>
<keyword evidence="1" id="KW-0001">2Fe-2S</keyword>
<dbReference type="PANTHER" id="PTHR21496">
    <property type="entry name" value="FERREDOXIN-RELATED"/>
    <property type="match status" value="1"/>
</dbReference>
<evidence type="ECO:0000256" key="1">
    <source>
        <dbReference type="ARBA" id="ARBA00022714"/>
    </source>
</evidence>
<keyword evidence="3" id="KW-0408">Iron</keyword>
<dbReference type="CDD" id="cd03528">
    <property type="entry name" value="Rieske_RO_ferredoxin"/>
    <property type="match status" value="1"/>
</dbReference>
<dbReference type="OrthoDB" id="9800167at2"/>
<evidence type="ECO:0000313" key="7">
    <source>
        <dbReference type="Proteomes" id="UP000053176"/>
    </source>
</evidence>
<dbReference type="GO" id="GO:0046872">
    <property type="term" value="F:metal ion binding"/>
    <property type="evidence" value="ECO:0007669"/>
    <property type="project" value="UniProtKB-KW"/>
</dbReference>
<evidence type="ECO:0000256" key="4">
    <source>
        <dbReference type="ARBA" id="ARBA00023014"/>
    </source>
</evidence>
<evidence type="ECO:0000256" key="2">
    <source>
        <dbReference type="ARBA" id="ARBA00022723"/>
    </source>
</evidence>
<dbReference type="Gene3D" id="2.102.10.10">
    <property type="entry name" value="Rieske [2Fe-2S] iron-sulphur domain"/>
    <property type="match status" value="1"/>
</dbReference>
<sequence length="110" mass="12062">MPEDDNCKWVSVLLAEELPVGQMIGVEIEGLRIAIFNVKGAFYATDNICTHAFAVLSDGWFEGNVIECPLHGGKFDVCSGRVLGEPPERDLRTYPTRLLGEEIQIALPSA</sequence>